<dbReference type="Gene3D" id="1.20.58.340">
    <property type="entry name" value="Magnesium transport protein CorA, transmembrane region"/>
    <property type="match status" value="1"/>
</dbReference>
<keyword evidence="3 9" id="KW-0812">Transmembrane</keyword>
<name>A0ABQ6MP49_9STRA</name>
<reference evidence="10 11" key="1">
    <citation type="journal article" date="2023" name="Commun. Biol.">
        <title>Genome analysis of Parmales, the sister group of diatoms, reveals the evolutionary specialization of diatoms from phago-mixotrophs to photoautotrophs.</title>
        <authorList>
            <person name="Ban H."/>
            <person name="Sato S."/>
            <person name="Yoshikawa S."/>
            <person name="Yamada K."/>
            <person name="Nakamura Y."/>
            <person name="Ichinomiya M."/>
            <person name="Sato N."/>
            <person name="Blanc-Mathieu R."/>
            <person name="Endo H."/>
            <person name="Kuwata A."/>
            <person name="Ogata H."/>
        </authorList>
    </citation>
    <scope>NUCLEOTIDE SEQUENCE [LARGE SCALE GENOMIC DNA]</scope>
</reference>
<evidence type="ECO:0000256" key="7">
    <source>
        <dbReference type="ARBA" id="ARBA00023065"/>
    </source>
</evidence>
<dbReference type="InterPro" id="IPR045863">
    <property type="entry name" value="CorA_TM1_TM2"/>
</dbReference>
<keyword evidence="11" id="KW-1185">Reference proteome</keyword>
<evidence type="ECO:0000256" key="9">
    <source>
        <dbReference type="SAM" id="Phobius"/>
    </source>
</evidence>
<dbReference type="PANTHER" id="PTHR13890:SF0">
    <property type="entry name" value="MAGNESIUM TRANSPORTER MRS2 HOMOLOG, MITOCHONDRIAL"/>
    <property type="match status" value="1"/>
</dbReference>
<evidence type="ECO:0008006" key="12">
    <source>
        <dbReference type="Google" id="ProtNLM"/>
    </source>
</evidence>
<dbReference type="Pfam" id="PF22099">
    <property type="entry name" value="MRS2-like"/>
    <property type="match status" value="1"/>
</dbReference>
<feature type="transmembrane region" description="Helical" evidence="9">
    <location>
        <begin position="305"/>
        <end position="325"/>
    </location>
</feature>
<dbReference type="PANTHER" id="PTHR13890">
    <property type="entry name" value="RNA SPLICING PROTEIN MRS2, MITOCHONDRIAL"/>
    <property type="match status" value="1"/>
</dbReference>
<evidence type="ECO:0000256" key="8">
    <source>
        <dbReference type="ARBA" id="ARBA00023136"/>
    </source>
</evidence>
<keyword evidence="7" id="KW-0406">Ion transport</keyword>
<gene>
    <name evidence="10" type="ORF">TeGR_g5628</name>
</gene>
<evidence type="ECO:0000256" key="4">
    <source>
        <dbReference type="ARBA" id="ARBA00022842"/>
    </source>
</evidence>
<keyword evidence="6 9" id="KW-1133">Transmembrane helix</keyword>
<keyword evidence="8 9" id="KW-0472">Membrane</keyword>
<evidence type="ECO:0000256" key="3">
    <source>
        <dbReference type="ARBA" id="ARBA00022692"/>
    </source>
</evidence>
<evidence type="ECO:0000256" key="5">
    <source>
        <dbReference type="ARBA" id="ARBA00022946"/>
    </source>
</evidence>
<dbReference type="SUPFAM" id="SSF144083">
    <property type="entry name" value="Magnesium transport protein CorA, transmembrane region"/>
    <property type="match status" value="1"/>
</dbReference>
<keyword evidence="5" id="KW-0809">Transit peptide</keyword>
<evidence type="ECO:0000313" key="11">
    <source>
        <dbReference type="Proteomes" id="UP001165060"/>
    </source>
</evidence>
<evidence type="ECO:0000313" key="10">
    <source>
        <dbReference type="EMBL" id="GMI30134.1"/>
    </source>
</evidence>
<comment type="caution">
    <text evidence="10">The sequence shown here is derived from an EMBL/GenBank/DDBJ whole genome shotgun (WGS) entry which is preliminary data.</text>
</comment>
<protein>
    <recommendedName>
        <fullName evidence="12">Magnesium transporter</fullName>
    </recommendedName>
</protein>
<dbReference type="InterPro" id="IPR039204">
    <property type="entry name" value="MRS2-like"/>
</dbReference>
<evidence type="ECO:0000256" key="6">
    <source>
        <dbReference type="ARBA" id="ARBA00022989"/>
    </source>
</evidence>
<keyword evidence="4" id="KW-0460">Magnesium</keyword>
<comment type="subcellular location">
    <subcellularLocation>
        <location evidence="1">Membrane</location>
        <topology evidence="1">Multi-pass membrane protein</topology>
    </subcellularLocation>
</comment>
<feature type="transmembrane region" description="Helical" evidence="9">
    <location>
        <begin position="337"/>
        <end position="354"/>
    </location>
</feature>
<evidence type="ECO:0000256" key="1">
    <source>
        <dbReference type="ARBA" id="ARBA00004141"/>
    </source>
</evidence>
<accession>A0ABQ6MP49</accession>
<evidence type="ECO:0000256" key="2">
    <source>
        <dbReference type="ARBA" id="ARBA00022448"/>
    </source>
</evidence>
<dbReference type="Proteomes" id="UP001165060">
    <property type="component" value="Unassembled WGS sequence"/>
</dbReference>
<organism evidence="10 11">
    <name type="scientific">Tetraparma gracilis</name>
    <dbReference type="NCBI Taxonomy" id="2962635"/>
    <lineage>
        <taxon>Eukaryota</taxon>
        <taxon>Sar</taxon>
        <taxon>Stramenopiles</taxon>
        <taxon>Ochrophyta</taxon>
        <taxon>Bolidophyceae</taxon>
        <taxon>Parmales</taxon>
        <taxon>Triparmaceae</taxon>
        <taxon>Tetraparma</taxon>
    </lineage>
</organism>
<proteinExistence type="predicted"/>
<keyword evidence="2" id="KW-0813">Transport</keyword>
<sequence length="371" mass="39235">MSGSSKVFRTVAVTLTSSPRGDKRTLHKNIGNCTKTRLAAQLQCPLRDLRNLDKAAGSGAVILPRPGGIICNIPRFKANATKLVVLSPRRAPLGGGTELTVKAFSEAGGGAGDSGTASHTPGFLAELEGALSAAYIEGDESVAAGTKFHLVALEVLLGHALRSLAKECGELANECREVLGRGASKDRSVSALTDLLPLKNKLSKMEATVADLFQCLTDLLSEDEDLDLLSVRAEVRSGAGAGAGAGAAEGGGGHLDVELLLEDNLQQLEELLLLVRSSQSRVANTEAALELNLDLTRNKILRFELLLSITSLAISLGALVTGLFGMNLMSHLEAAPWGFWSTTGLISVLMWVVWQRLVVKLRKDIKIELAL</sequence>
<dbReference type="EMBL" id="BRYB01004385">
    <property type="protein sequence ID" value="GMI30134.1"/>
    <property type="molecule type" value="Genomic_DNA"/>
</dbReference>